<dbReference type="GO" id="GO:0008531">
    <property type="term" value="F:riboflavin kinase activity"/>
    <property type="evidence" value="ECO:0007669"/>
    <property type="project" value="UniProtKB-EC"/>
</dbReference>
<protein>
    <submittedName>
        <fullName evidence="13">Riboflavin kinase-FAD synthetase</fullName>
    </submittedName>
</protein>
<dbReference type="InterPro" id="IPR023465">
    <property type="entry name" value="Riboflavin_kinase_dom_sf"/>
</dbReference>
<evidence type="ECO:0000313" key="13">
    <source>
        <dbReference type="EMBL" id="AIV03413.1"/>
    </source>
</evidence>
<dbReference type="SUPFAM" id="SSF82114">
    <property type="entry name" value="Riboflavin kinase-like"/>
    <property type="match status" value="1"/>
</dbReference>
<keyword evidence="5" id="KW-0808">Transferase</keyword>
<dbReference type="eggNOG" id="COG0196">
    <property type="taxonomic scope" value="Bacteria"/>
</dbReference>
<reference evidence="13 14" key="1">
    <citation type="journal article" date="2014" name="PLoS ONE">
        <title>An emerging Mycoplasma associated with trichomoniasis, vaginal infection and disease.</title>
        <authorList>
            <consortium name="Vaginal Microbiome Consortium"/>
            <person name="Fettweis J.M."/>
            <person name="Serrano M.G."/>
            <person name="Huang B."/>
            <person name="Brooks J.P."/>
            <person name="Glascock A.L."/>
            <person name="Sheth N.U."/>
            <person name="Strauss J.F.III."/>
            <person name="Jefferson K.K."/>
            <person name="Buck G.A."/>
        </authorList>
    </citation>
    <scope>NUCLEOTIDE SEQUENCE [LARGE SCALE GENOMIC DNA]</scope>
    <source>
        <strain evidence="13 14">VCU_M1</strain>
    </source>
</reference>
<comment type="catalytic activity">
    <reaction evidence="11">
        <text>FMN + ATP + H(+) = FAD + diphosphate</text>
        <dbReference type="Rhea" id="RHEA:17237"/>
        <dbReference type="ChEBI" id="CHEBI:15378"/>
        <dbReference type="ChEBI" id="CHEBI:30616"/>
        <dbReference type="ChEBI" id="CHEBI:33019"/>
        <dbReference type="ChEBI" id="CHEBI:57692"/>
        <dbReference type="ChEBI" id="CHEBI:58210"/>
        <dbReference type="EC" id="2.7.7.2"/>
    </reaction>
</comment>
<evidence type="ECO:0000256" key="10">
    <source>
        <dbReference type="ARBA" id="ARBA00047880"/>
    </source>
</evidence>
<dbReference type="Gene3D" id="3.40.50.620">
    <property type="entry name" value="HUPs"/>
    <property type="match status" value="1"/>
</dbReference>
<dbReference type="PANTHER" id="PTHR22749">
    <property type="entry name" value="RIBOFLAVIN KINASE/FMN ADENYLYLTRANSFERASE"/>
    <property type="match status" value="1"/>
</dbReference>
<evidence type="ECO:0000256" key="6">
    <source>
        <dbReference type="ARBA" id="ARBA00022695"/>
    </source>
</evidence>
<comment type="pathway">
    <text evidence="1">Cofactor biosynthesis; FAD biosynthesis; FAD from FMN: step 1/1.</text>
</comment>
<accession>A0A097SS39</accession>
<keyword evidence="9" id="KW-0067">ATP-binding</keyword>
<evidence type="ECO:0000256" key="11">
    <source>
        <dbReference type="ARBA" id="ARBA00049494"/>
    </source>
</evidence>
<dbReference type="AlphaFoldDB" id="A0A097SS39"/>
<dbReference type="GO" id="GO:0006747">
    <property type="term" value="P:FAD biosynthetic process"/>
    <property type="evidence" value="ECO:0007669"/>
    <property type="project" value="UniProtKB-UniPathway"/>
</dbReference>
<dbReference type="GO" id="GO:0009231">
    <property type="term" value="P:riboflavin biosynthetic process"/>
    <property type="evidence" value="ECO:0007669"/>
    <property type="project" value="InterPro"/>
</dbReference>
<comment type="similarity">
    <text evidence="2">Belongs to the RibF family.</text>
</comment>
<evidence type="ECO:0000256" key="1">
    <source>
        <dbReference type="ARBA" id="ARBA00004726"/>
    </source>
</evidence>
<proteinExistence type="inferred from homology"/>
<dbReference type="GO" id="GO:0009398">
    <property type="term" value="P:FMN biosynthetic process"/>
    <property type="evidence" value="ECO:0007669"/>
    <property type="project" value="TreeGrafter"/>
</dbReference>
<dbReference type="Proteomes" id="UP000030066">
    <property type="component" value="Chromosome"/>
</dbReference>
<dbReference type="GO" id="GO:0005524">
    <property type="term" value="F:ATP binding"/>
    <property type="evidence" value="ECO:0007669"/>
    <property type="project" value="UniProtKB-KW"/>
</dbReference>
<dbReference type="HOGENOM" id="CLU_048437_0_2_14"/>
<keyword evidence="3" id="KW-0285">Flavoprotein</keyword>
<dbReference type="InterPro" id="IPR023468">
    <property type="entry name" value="Riboflavin_kinase"/>
</dbReference>
<keyword evidence="6" id="KW-0548">Nucleotidyltransferase</keyword>
<evidence type="ECO:0000256" key="3">
    <source>
        <dbReference type="ARBA" id="ARBA00022630"/>
    </source>
</evidence>
<dbReference type="InterPro" id="IPR015864">
    <property type="entry name" value="FAD_synthase"/>
</dbReference>
<organism evidence="13 14">
    <name type="scientific">Candidatus Malacoplasma girerdii</name>
    <dbReference type="NCBI Taxonomy" id="1318617"/>
    <lineage>
        <taxon>Bacteria</taxon>
        <taxon>Bacillati</taxon>
        <taxon>Mycoplasmatota</taxon>
        <taxon>Mycoplasmoidales</taxon>
        <taxon>Mycoplasmoidaceae</taxon>
        <taxon>Malacoplasma</taxon>
    </lineage>
</organism>
<evidence type="ECO:0000256" key="4">
    <source>
        <dbReference type="ARBA" id="ARBA00022643"/>
    </source>
</evidence>
<dbReference type="KEGG" id="mgj:MGM1_0260"/>
<evidence type="ECO:0000259" key="12">
    <source>
        <dbReference type="SMART" id="SM00904"/>
    </source>
</evidence>
<sequence length="300" mass="34941">MKAINLTKTTKIKKQLPLVIGFFDVIHLGHKLLFKDLANKKFNVLLITNSPNKQVNINSLQNRINNLSILQPQNVFIYDVLKNKNITDKQFVKLIKQTINPNQIIVGNNFKYGKNAKGNISLLKKYFNVQNIKLNSEYKTSKIKHWIQTGKYSLIHASLVFPIIYEFVVIKGKQLSRQWGYPTLNSKLNLNKQINLKPGTYATLTGINNQYYLSATYVADIDKKSKTQVMETHVLDTNLSFNHYGKKINLFFIEYLKKNTFCKSHFDLQKALTSNINLVKRYFKNPKRSWLFHKLCQDSY</sequence>
<evidence type="ECO:0000256" key="7">
    <source>
        <dbReference type="ARBA" id="ARBA00022741"/>
    </source>
</evidence>
<keyword evidence="13" id="KW-0418">Kinase</keyword>
<keyword evidence="4" id="KW-0288">FMN</keyword>
<keyword evidence="14" id="KW-1185">Reference proteome</keyword>
<name>A0A097SS39_9BACT</name>
<evidence type="ECO:0000313" key="14">
    <source>
        <dbReference type="Proteomes" id="UP000030066"/>
    </source>
</evidence>
<dbReference type="PANTHER" id="PTHR22749:SF6">
    <property type="entry name" value="RIBOFLAVIN KINASE"/>
    <property type="match status" value="1"/>
</dbReference>
<dbReference type="InterPro" id="IPR015865">
    <property type="entry name" value="Riboflavin_kinase_bac/euk"/>
</dbReference>
<dbReference type="EMBL" id="CP007711">
    <property type="protein sequence ID" value="AIV03413.1"/>
    <property type="molecule type" value="Genomic_DNA"/>
</dbReference>
<dbReference type="STRING" id="1318617.MGM1_0260"/>
<keyword evidence="7" id="KW-0547">Nucleotide-binding</keyword>
<evidence type="ECO:0000256" key="5">
    <source>
        <dbReference type="ARBA" id="ARBA00022679"/>
    </source>
</evidence>
<dbReference type="InterPro" id="IPR014729">
    <property type="entry name" value="Rossmann-like_a/b/a_fold"/>
</dbReference>
<dbReference type="GO" id="GO:0003919">
    <property type="term" value="F:FMN adenylyltransferase activity"/>
    <property type="evidence" value="ECO:0007669"/>
    <property type="project" value="UniProtKB-EC"/>
</dbReference>
<keyword evidence="8" id="KW-0274">FAD</keyword>
<gene>
    <name evidence="13" type="primary">ribF</name>
    <name evidence="13" type="ORF">MGM1_0260</name>
</gene>
<evidence type="ECO:0000256" key="8">
    <source>
        <dbReference type="ARBA" id="ARBA00022827"/>
    </source>
</evidence>
<dbReference type="UniPathway" id="UPA00277">
    <property type="reaction ID" value="UER00407"/>
</dbReference>
<dbReference type="SUPFAM" id="SSF52374">
    <property type="entry name" value="Nucleotidylyl transferase"/>
    <property type="match status" value="1"/>
</dbReference>
<evidence type="ECO:0000256" key="9">
    <source>
        <dbReference type="ARBA" id="ARBA00022840"/>
    </source>
</evidence>
<comment type="catalytic activity">
    <reaction evidence="10">
        <text>riboflavin + ATP = FMN + ADP + H(+)</text>
        <dbReference type="Rhea" id="RHEA:14357"/>
        <dbReference type="ChEBI" id="CHEBI:15378"/>
        <dbReference type="ChEBI" id="CHEBI:30616"/>
        <dbReference type="ChEBI" id="CHEBI:57986"/>
        <dbReference type="ChEBI" id="CHEBI:58210"/>
        <dbReference type="ChEBI" id="CHEBI:456216"/>
        <dbReference type="EC" id="2.7.1.26"/>
    </reaction>
</comment>
<evidence type="ECO:0000256" key="2">
    <source>
        <dbReference type="ARBA" id="ARBA00010214"/>
    </source>
</evidence>
<dbReference type="Gene3D" id="2.40.30.30">
    <property type="entry name" value="Riboflavin kinase-like"/>
    <property type="match status" value="1"/>
</dbReference>
<dbReference type="Pfam" id="PF06574">
    <property type="entry name" value="FAD_syn"/>
    <property type="match status" value="1"/>
</dbReference>
<dbReference type="Pfam" id="PF01687">
    <property type="entry name" value="Flavokinase"/>
    <property type="match status" value="1"/>
</dbReference>
<dbReference type="SMART" id="SM00904">
    <property type="entry name" value="Flavokinase"/>
    <property type="match status" value="1"/>
</dbReference>
<feature type="domain" description="Riboflavin kinase" evidence="12">
    <location>
        <begin position="158"/>
        <end position="284"/>
    </location>
</feature>